<dbReference type="EMBL" id="MN740695">
    <property type="protein sequence ID" value="QHU08277.1"/>
    <property type="molecule type" value="Genomic_DNA"/>
</dbReference>
<sequence>MMYTLLFSVIILVLGITAMAYSTYTLNTLDNTLSGFGRWATPLKWVLLVLGALLFIGAVISIVMYFKTGTAPNPTQVFISSADGTMQAADYTGGQLQSADTGVVGEDAMTDKGFGKIKSVLLNQSDQKTVTQNGIQGVMVGGANALPDNILTKFWLPQFSYGDADGCSRNIKPYGNCQGITRHFRDDQRTIASGCNKILVTAPQSFPFLANYIY</sequence>
<keyword evidence="1" id="KW-1133">Transmembrane helix</keyword>
<keyword evidence="1" id="KW-0472">Membrane</keyword>
<feature type="transmembrane region" description="Helical" evidence="1">
    <location>
        <begin position="44"/>
        <end position="66"/>
    </location>
</feature>
<keyword evidence="1" id="KW-0812">Transmembrane</keyword>
<name>A0A6C0JV50_9ZZZZ</name>
<reference evidence="2" key="1">
    <citation type="journal article" date="2020" name="Nature">
        <title>Giant virus diversity and host interactions through global metagenomics.</title>
        <authorList>
            <person name="Schulz F."/>
            <person name="Roux S."/>
            <person name="Paez-Espino D."/>
            <person name="Jungbluth S."/>
            <person name="Walsh D.A."/>
            <person name="Denef V.J."/>
            <person name="McMahon K.D."/>
            <person name="Konstantinidis K.T."/>
            <person name="Eloe-Fadrosh E.A."/>
            <person name="Kyrpides N.C."/>
            <person name="Woyke T."/>
        </authorList>
    </citation>
    <scope>NUCLEOTIDE SEQUENCE</scope>
    <source>
        <strain evidence="2">GVMAG-S-1062768-28</strain>
    </source>
</reference>
<dbReference type="AlphaFoldDB" id="A0A6C0JV50"/>
<organism evidence="2">
    <name type="scientific">viral metagenome</name>
    <dbReference type="NCBI Taxonomy" id="1070528"/>
    <lineage>
        <taxon>unclassified sequences</taxon>
        <taxon>metagenomes</taxon>
        <taxon>organismal metagenomes</taxon>
    </lineage>
</organism>
<evidence type="ECO:0000256" key="1">
    <source>
        <dbReference type="SAM" id="Phobius"/>
    </source>
</evidence>
<evidence type="ECO:0000313" key="2">
    <source>
        <dbReference type="EMBL" id="QHU08277.1"/>
    </source>
</evidence>
<accession>A0A6C0JV50</accession>
<protein>
    <submittedName>
        <fullName evidence="2">Uncharacterized protein</fullName>
    </submittedName>
</protein>
<proteinExistence type="predicted"/>